<accession>A0A6B8RWY0</accession>
<keyword evidence="3" id="KW-1185">Reference proteome</keyword>
<dbReference type="SUPFAM" id="SSF50475">
    <property type="entry name" value="FMN-binding split barrel"/>
    <property type="match status" value="1"/>
</dbReference>
<dbReference type="EMBL" id="CP034235">
    <property type="protein sequence ID" value="QGR00378.1"/>
    <property type="molecule type" value="Genomic_DNA"/>
</dbReference>
<dbReference type="Gene3D" id="2.30.110.10">
    <property type="entry name" value="Electron Transport, Fmn-binding Protein, Chain A"/>
    <property type="match status" value="1"/>
</dbReference>
<dbReference type="InterPro" id="IPR052917">
    <property type="entry name" value="Stress-Dev_Protein"/>
</dbReference>
<evidence type="ECO:0000259" key="1">
    <source>
        <dbReference type="Pfam" id="PF01243"/>
    </source>
</evidence>
<protein>
    <submittedName>
        <fullName evidence="2">General stress protein</fullName>
    </submittedName>
</protein>
<gene>
    <name evidence="2" type="ORF">EHS13_34730</name>
</gene>
<dbReference type="AlphaFoldDB" id="A0A6B8RWY0"/>
<name>A0A6B8RWY0_9BACL</name>
<proteinExistence type="predicted"/>
<dbReference type="Proteomes" id="UP000426246">
    <property type="component" value="Chromosome"/>
</dbReference>
<dbReference type="InterPro" id="IPR011576">
    <property type="entry name" value="Pyridox_Oxase_N"/>
</dbReference>
<dbReference type="Pfam" id="PF01243">
    <property type="entry name" value="PNPOx_N"/>
    <property type="match status" value="1"/>
</dbReference>
<sequence>MSQTNLTDKIKKVLDANQVCSLATIEGTKPHVRYMALFHDGINILLVTSKKTHKVEELIENPHVHIITGFNGDWESETLQVEGTASVSSDGGLRKKLWKDTFKIWFEGPEDPNYVVLVIKPQRILYSDGKSMKSEIWES</sequence>
<feature type="domain" description="Pyridoxamine 5'-phosphate oxidase N-terminal" evidence="1">
    <location>
        <begin position="6"/>
        <end position="126"/>
    </location>
</feature>
<dbReference type="KEGG" id="ppsc:EHS13_34730"/>
<evidence type="ECO:0000313" key="2">
    <source>
        <dbReference type="EMBL" id="QGR00378.1"/>
    </source>
</evidence>
<dbReference type="PANTHER" id="PTHR34818">
    <property type="entry name" value="PROTEIN BLI-3"/>
    <property type="match status" value="1"/>
</dbReference>
<dbReference type="OrthoDB" id="5431160at2"/>
<reference evidence="3" key="1">
    <citation type="submission" date="2018-11" db="EMBL/GenBank/DDBJ databases">
        <title>Complete genome sequence of Paenibacillus sp. ML311-T8.</title>
        <authorList>
            <person name="Nam Y.-D."/>
            <person name="Kang J."/>
            <person name="Chung W.-H."/>
            <person name="Park Y.S."/>
        </authorList>
    </citation>
    <scope>NUCLEOTIDE SEQUENCE [LARGE SCALE GENOMIC DNA]</scope>
    <source>
        <strain evidence="3">ML311-T8</strain>
    </source>
</reference>
<dbReference type="PANTHER" id="PTHR34818:SF1">
    <property type="entry name" value="PROTEIN BLI-3"/>
    <property type="match status" value="1"/>
</dbReference>
<evidence type="ECO:0000313" key="3">
    <source>
        <dbReference type="Proteomes" id="UP000426246"/>
    </source>
</evidence>
<organism evidence="2 3">
    <name type="scientific">Paenibacillus psychroresistens</name>
    <dbReference type="NCBI Taxonomy" id="1778678"/>
    <lineage>
        <taxon>Bacteria</taxon>
        <taxon>Bacillati</taxon>
        <taxon>Bacillota</taxon>
        <taxon>Bacilli</taxon>
        <taxon>Bacillales</taxon>
        <taxon>Paenibacillaceae</taxon>
        <taxon>Paenibacillus</taxon>
    </lineage>
</organism>
<dbReference type="InterPro" id="IPR012349">
    <property type="entry name" value="Split_barrel_FMN-bd"/>
</dbReference>